<reference evidence="1" key="1">
    <citation type="submission" date="2021-01" db="UniProtKB">
        <authorList>
            <consortium name="EnsemblPlants"/>
        </authorList>
    </citation>
    <scope>IDENTIFICATION</scope>
</reference>
<dbReference type="PANTHER" id="PTHR46992:SF1">
    <property type="entry name" value="GYF DOMAIN-CONTAINING PROTEIN"/>
    <property type="match status" value="1"/>
</dbReference>
<evidence type="ECO:0000313" key="1">
    <source>
        <dbReference type="EnsemblPlants" id="Kaladp0040s0164.1.v1.1"/>
    </source>
</evidence>
<accession>A0A7N0TNN2</accession>
<evidence type="ECO:0000313" key="2">
    <source>
        <dbReference type="Proteomes" id="UP000594263"/>
    </source>
</evidence>
<protein>
    <submittedName>
        <fullName evidence="1">Uncharacterized protein</fullName>
    </submittedName>
</protein>
<dbReference type="PANTHER" id="PTHR46992">
    <property type="entry name" value="GYF DOMAIN-CONTAINING PROTEIN"/>
    <property type="match status" value="1"/>
</dbReference>
<dbReference type="AlphaFoldDB" id="A0A7N0TNN2"/>
<keyword evidence="2" id="KW-1185">Reference proteome</keyword>
<organism evidence="1 2">
    <name type="scientific">Kalanchoe fedtschenkoi</name>
    <name type="common">Lavender scallops</name>
    <name type="synonym">South American air plant</name>
    <dbReference type="NCBI Taxonomy" id="63787"/>
    <lineage>
        <taxon>Eukaryota</taxon>
        <taxon>Viridiplantae</taxon>
        <taxon>Streptophyta</taxon>
        <taxon>Embryophyta</taxon>
        <taxon>Tracheophyta</taxon>
        <taxon>Spermatophyta</taxon>
        <taxon>Magnoliopsida</taxon>
        <taxon>eudicotyledons</taxon>
        <taxon>Gunneridae</taxon>
        <taxon>Pentapetalae</taxon>
        <taxon>Saxifragales</taxon>
        <taxon>Crassulaceae</taxon>
        <taxon>Kalanchoe</taxon>
    </lineage>
</organism>
<dbReference type="Gramene" id="Kaladp0040s0164.1.v1.1">
    <property type="protein sequence ID" value="Kaladp0040s0164.1.v1.1"/>
    <property type="gene ID" value="Kaladp0040s0164.v1.1"/>
</dbReference>
<dbReference type="EnsemblPlants" id="Kaladp0040s0164.1.v1.1">
    <property type="protein sequence ID" value="Kaladp0040s0164.1.v1.1"/>
    <property type="gene ID" value="Kaladp0040s0164.v1.1"/>
</dbReference>
<dbReference type="Proteomes" id="UP000594263">
    <property type="component" value="Unplaced"/>
</dbReference>
<proteinExistence type="predicted"/>
<name>A0A7N0TNN2_KALFE</name>
<sequence>MAHGKPDLPEDLLSSKYLGISPPQVDVSGGNDDKLITGALGEQKDQLNSDNSIPLSPQWLYAKPNDSKLVCGCSSVCGRLKATFM</sequence>